<evidence type="ECO:0000256" key="8">
    <source>
        <dbReference type="PIRSR" id="PIRSR602401-1"/>
    </source>
</evidence>
<keyword evidence="6 8" id="KW-0408">Iron</keyword>
<keyword evidence="7 9" id="KW-0503">Monooxygenase</keyword>
<evidence type="ECO:0000256" key="5">
    <source>
        <dbReference type="ARBA" id="ARBA00023002"/>
    </source>
</evidence>
<proteinExistence type="inferred from homology"/>
<dbReference type="Pfam" id="PF00067">
    <property type="entry name" value="p450"/>
    <property type="match status" value="1"/>
</dbReference>
<evidence type="ECO:0008006" key="12">
    <source>
        <dbReference type="Google" id="ProtNLM"/>
    </source>
</evidence>
<feature type="binding site" description="axial binding residue" evidence="8">
    <location>
        <position position="442"/>
    </location>
    <ligand>
        <name>heme</name>
        <dbReference type="ChEBI" id="CHEBI:30413"/>
    </ligand>
    <ligandPart>
        <name>Fe</name>
        <dbReference type="ChEBI" id="CHEBI:18248"/>
    </ligandPart>
</feature>
<dbReference type="GO" id="GO:0044283">
    <property type="term" value="P:small molecule biosynthetic process"/>
    <property type="evidence" value="ECO:0007669"/>
    <property type="project" value="UniProtKB-ARBA"/>
</dbReference>
<evidence type="ECO:0000313" key="11">
    <source>
        <dbReference type="Proteomes" id="UP000641853"/>
    </source>
</evidence>
<dbReference type="InterPro" id="IPR017972">
    <property type="entry name" value="Cyt_P450_CS"/>
</dbReference>
<evidence type="ECO:0000256" key="3">
    <source>
        <dbReference type="ARBA" id="ARBA00022617"/>
    </source>
</evidence>
<dbReference type="PANTHER" id="PTHR24305:SF157">
    <property type="entry name" value="N-ACETYLTRYPTOPHAN 6-HYDROXYLASE IVOC-RELATED"/>
    <property type="match status" value="1"/>
</dbReference>
<gene>
    <name evidence="10" type="ORF">CNMCM7691_000038</name>
</gene>
<dbReference type="InterPro" id="IPR050121">
    <property type="entry name" value="Cytochrome_P450_monoxygenase"/>
</dbReference>
<name>A0A8H6QX02_9EURO</name>
<dbReference type="SUPFAM" id="SSF48264">
    <property type="entry name" value="Cytochrome P450"/>
    <property type="match status" value="1"/>
</dbReference>
<comment type="caution">
    <text evidence="10">The sequence shown here is derived from an EMBL/GenBank/DDBJ whole genome shotgun (WGS) entry which is preliminary data.</text>
</comment>
<sequence length="503" mass="57226">MAVLGVVVVGLVIYWVIQSIYRLYFHPLSHIPGPKLAAITHGYEFYHNIIRGGLFIWELERLHQVYGPIIRINPREVHIKDPDYYDEIYASSLRKREKDPVLIKQFDLEDSSFSSIDPESHRQRRAPVEKYFSKRAIEKLEGLIHESLDRLVYHFKEAHASHQVVSLDAAFAALTSDVIHKYVYGFNPANVDKEGFNAKVRDGINRLFQQAHLLYFFPVLQTIMNLTPLEVLRKYNPPAFALASQKKELYNRAAAALENTPSRSKNSDGGTVIEALAAPTMPAHMRKPKRLMNEGFSLVIGGTETTARSLALGVWHVYSREDIRNKLREELKQAMPTADSRPTWNQLEQLPYLSGVIAESLRLSTGIASRSARVAPTEALVYKGYTIPPGTPVSETHYFILMDPAIFPDPHEFDPERWMRAAAKGQRLDRYLVNFSKGSRMCVGLNLAYAELFLVIATLVRRFDMELYETPKKNIEFARDLGTPYPEKGNLSVRAIITGVIKE</sequence>
<dbReference type="CDD" id="cd11062">
    <property type="entry name" value="CYP58-like"/>
    <property type="match status" value="1"/>
</dbReference>
<keyword evidence="5 9" id="KW-0560">Oxidoreductase</keyword>
<dbReference type="PANTHER" id="PTHR24305">
    <property type="entry name" value="CYTOCHROME P450"/>
    <property type="match status" value="1"/>
</dbReference>
<evidence type="ECO:0000256" key="9">
    <source>
        <dbReference type="RuleBase" id="RU000461"/>
    </source>
</evidence>
<dbReference type="Gene3D" id="1.10.630.10">
    <property type="entry name" value="Cytochrome P450"/>
    <property type="match status" value="1"/>
</dbReference>
<comment type="similarity">
    <text evidence="2 9">Belongs to the cytochrome P450 family.</text>
</comment>
<evidence type="ECO:0000313" key="10">
    <source>
        <dbReference type="EMBL" id="KAF7180909.1"/>
    </source>
</evidence>
<dbReference type="InterPro" id="IPR002401">
    <property type="entry name" value="Cyt_P450_E_grp-I"/>
</dbReference>
<keyword evidence="3 8" id="KW-0349">Heme</keyword>
<dbReference type="GO" id="GO:0005506">
    <property type="term" value="F:iron ion binding"/>
    <property type="evidence" value="ECO:0007669"/>
    <property type="project" value="InterPro"/>
</dbReference>
<organism evidence="10 11">
    <name type="scientific">Aspergillus felis</name>
    <dbReference type="NCBI Taxonomy" id="1287682"/>
    <lineage>
        <taxon>Eukaryota</taxon>
        <taxon>Fungi</taxon>
        <taxon>Dikarya</taxon>
        <taxon>Ascomycota</taxon>
        <taxon>Pezizomycotina</taxon>
        <taxon>Eurotiomycetes</taxon>
        <taxon>Eurotiomycetidae</taxon>
        <taxon>Eurotiales</taxon>
        <taxon>Aspergillaceae</taxon>
        <taxon>Aspergillus</taxon>
        <taxon>Aspergillus subgen. Fumigati</taxon>
    </lineage>
</organism>
<dbReference type="InterPro" id="IPR001128">
    <property type="entry name" value="Cyt_P450"/>
</dbReference>
<dbReference type="PRINTS" id="PR00385">
    <property type="entry name" value="P450"/>
</dbReference>
<dbReference type="GO" id="GO:0004497">
    <property type="term" value="F:monooxygenase activity"/>
    <property type="evidence" value="ECO:0007669"/>
    <property type="project" value="UniProtKB-KW"/>
</dbReference>
<dbReference type="InterPro" id="IPR036396">
    <property type="entry name" value="Cyt_P450_sf"/>
</dbReference>
<comment type="cofactor">
    <cofactor evidence="1 8">
        <name>heme</name>
        <dbReference type="ChEBI" id="CHEBI:30413"/>
    </cofactor>
</comment>
<dbReference type="Proteomes" id="UP000641853">
    <property type="component" value="Unassembled WGS sequence"/>
</dbReference>
<evidence type="ECO:0000256" key="1">
    <source>
        <dbReference type="ARBA" id="ARBA00001971"/>
    </source>
</evidence>
<dbReference type="PRINTS" id="PR00463">
    <property type="entry name" value="EP450I"/>
</dbReference>
<dbReference type="PROSITE" id="PS00086">
    <property type="entry name" value="CYTOCHROME_P450"/>
    <property type="match status" value="1"/>
</dbReference>
<accession>A0A8H6QX02</accession>
<protein>
    <recommendedName>
        <fullName evidence="12">Cytochrome P450</fullName>
    </recommendedName>
</protein>
<dbReference type="EMBL" id="JACBAG010001827">
    <property type="protein sequence ID" value="KAF7180909.1"/>
    <property type="molecule type" value="Genomic_DNA"/>
</dbReference>
<dbReference type="AlphaFoldDB" id="A0A8H6QX02"/>
<evidence type="ECO:0000256" key="7">
    <source>
        <dbReference type="ARBA" id="ARBA00023033"/>
    </source>
</evidence>
<keyword evidence="4 8" id="KW-0479">Metal-binding</keyword>
<reference evidence="10" key="1">
    <citation type="submission" date="2020-06" db="EMBL/GenBank/DDBJ databases">
        <title>Draft genome sequences of strains closely related to Aspergillus parafelis and Aspergillus hiratsukae.</title>
        <authorList>
            <person name="Dos Santos R.A.C."/>
            <person name="Rivero-Menendez O."/>
            <person name="Steenwyk J.L."/>
            <person name="Mead M.E."/>
            <person name="Goldman G.H."/>
            <person name="Alastruey-Izquierdo A."/>
            <person name="Rokas A."/>
        </authorList>
    </citation>
    <scope>NUCLEOTIDE SEQUENCE</scope>
    <source>
        <strain evidence="10">CNM-CM7691</strain>
    </source>
</reference>
<dbReference type="GO" id="GO:0020037">
    <property type="term" value="F:heme binding"/>
    <property type="evidence" value="ECO:0007669"/>
    <property type="project" value="InterPro"/>
</dbReference>
<dbReference type="GO" id="GO:0016705">
    <property type="term" value="F:oxidoreductase activity, acting on paired donors, with incorporation or reduction of molecular oxygen"/>
    <property type="evidence" value="ECO:0007669"/>
    <property type="project" value="InterPro"/>
</dbReference>
<evidence type="ECO:0000256" key="4">
    <source>
        <dbReference type="ARBA" id="ARBA00022723"/>
    </source>
</evidence>
<keyword evidence="11" id="KW-1185">Reference proteome</keyword>
<evidence type="ECO:0000256" key="6">
    <source>
        <dbReference type="ARBA" id="ARBA00023004"/>
    </source>
</evidence>
<evidence type="ECO:0000256" key="2">
    <source>
        <dbReference type="ARBA" id="ARBA00010617"/>
    </source>
</evidence>